<feature type="signal peptide" evidence="1">
    <location>
        <begin position="1"/>
        <end position="20"/>
    </location>
</feature>
<dbReference type="AlphaFoldDB" id="A0A6G4R0C6"/>
<reference evidence="2" key="1">
    <citation type="submission" date="2020-02" db="EMBL/GenBank/DDBJ databases">
        <authorList>
            <person name="Gao J."/>
            <person name="Sun J."/>
        </authorList>
    </citation>
    <scope>NUCLEOTIDE SEQUENCE</scope>
    <source>
        <strain evidence="2">602-2</strain>
    </source>
</reference>
<name>A0A6G4R0C6_9CAUL</name>
<sequence length="231" mass="23708">MFTRAALSALLTAVAFPALAQPTPSVDVAAVLARATPEAQAVFAAGDGKLIHKASGFSCPAAGAGTTLSGVGLGALPGQPGDQAAHCEYSDDTGVVERLVFAKEAPTAPVLDEAFCRGLPKAFKLTMGAGALPGNSKFTPPMVSSTGPVAVRGETVPVWHCGTTRPPYALPTIVFHAAAARPPGGWTVLALHTPPPPPCCRGYRDPLPRPTFFVRPLLMVERAAEASPVKP</sequence>
<gene>
    <name evidence="2" type="ORF">G5B46_17105</name>
</gene>
<dbReference type="RefSeq" id="WP_165260678.1">
    <property type="nucleotide sequence ID" value="NZ_JAAKGT010000009.1"/>
</dbReference>
<feature type="chain" id="PRO_5026248762" evidence="1">
    <location>
        <begin position="21"/>
        <end position="231"/>
    </location>
</feature>
<accession>A0A6G4R0C6</accession>
<evidence type="ECO:0000256" key="1">
    <source>
        <dbReference type="SAM" id="SignalP"/>
    </source>
</evidence>
<dbReference type="EMBL" id="JAAKGT010000009">
    <property type="protein sequence ID" value="NGM51330.1"/>
    <property type="molecule type" value="Genomic_DNA"/>
</dbReference>
<organism evidence="2">
    <name type="scientific">Caulobacter sp. 602-2</name>
    <dbReference type="NCBI Taxonomy" id="2710887"/>
    <lineage>
        <taxon>Bacteria</taxon>
        <taxon>Pseudomonadati</taxon>
        <taxon>Pseudomonadota</taxon>
        <taxon>Alphaproteobacteria</taxon>
        <taxon>Caulobacterales</taxon>
        <taxon>Caulobacteraceae</taxon>
        <taxon>Caulobacter</taxon>
    </lineage>
</organism>
<protein>
    <submittedName>
        <fullName evidence="2">Uncharacterized protein</fullName>
    </submittedName>
</protein>
<evidence type="ECO:0000313" key="2">
    <source>
        <dbReference type="EMBL" id="NGM51330.1"/>
    </source>
</evidence>
<proteinExistence type="predicted"/>
<keyword evidence="1" id="KW-0732">Signal</keyword>
<comment type="caution">
    <text evidence="2">The sequence shown here is derived from an EMBL/GenBank/DDBJ whole genome shotgun (WGS) entry which is preliminary data.</text>
</comment>